<accession>A0A4R6TWX3</accession>
<feature type="domain" description="SpoVT-AbrB" evidence="1">
    <location>
        <begin position="12"/>
        <end position="57"/>
    </location>
</feature>
<name>A0A4R6TWX3_9BACI</name>
<evidence type="ECO:0000313" key="2">
    <source>
        <dbReference type="EMBL" id="TDQ33448.1"/>
    </source>
</evidence>
<dbReference type="Gene3D" id="2.10.260.10">
    <property type="match status" value="1"/>
</dbReference>
<evidence type="ECO:0000259" key="1">
    <source>
        <dbReference type="SMART" id="SM00966"/>
    </source>
</evidence>
<evidence type="ECO:0000313" key="3">
    <source>
        <dbReference type="Proteomes" id="UP000295632"/>
    </source>
</evidence>
<dbReference type="InterPro" id="IPR037914">
    <property type="entry name" value="SpoVT-AbrB_sf"/>
</dbReference>
<dbReference type="AlphaFoldDB" id="A0A4R6TWX3"/>
<comment type="caution">
    <text evidence="2">The sequence shown here is derived from an EMBL/GenBank/DDBJ whole genome shotgun (WGS) entry which is preliminary data.</text>
</comment>
<dbReference type="SMART" id="SM00966">
    <property type="entry name" value="SpoVT_AbrB"/>
    <property type="match status" value="1"/>
</dbReference>
<dbReference type="RefSeq" id="WP_133582373.1">
    <property type="nucleotide sequence ID" value="NZ_SNYJ01000031.1"/>
</dbReference>
<dbReference type="InterPro" id="IPR007159">
    <property type="entry name" value="SpoVT-AbrB_dom"/>
</dbReference>
<gene>
    <name evidence="2" type="ORF">EV213_13122</name>
</gene>
<keyword evidence="3" id="KW-1185">Reference proteome</keyword>
<dbReference type="Pfam" id="PF04014">
    <property type="entry name" value="MazE_antitoxin"/>
    <property type="match status" value="1"/>
</dbReference>
<protein>
    <submittedName>
        <fullName evidence="2">AbrB family transcriptional regulator</fullName>
    </submittedName>
</protein>
<dbReference type="EMBL" id="SNYJ01000031">
    <property type="protein sequence ID" value="TDQ33448.1"/>
    <property type="molecule type" value="Genomic_DNA"/>
</dbReference>
<reference evidence="2 3" key="1">
    <citation type="submission" date="2019-03" db="EMBL/GenBank/DDBJ databases">
        <title>Genomic Encyclopedia of Type Strains, Phase IV (KMG-IV): sequencing the most valuable type-strain genomes for metagenomic binning, comparative biology and taxonomic classification.</title>
        <authorList>
            <person name="Goeker M."/>
        </authorList>
    </citation>
    <scope>NUCLEOTIDE SEQUENCE [LARGE SCALE GENOMIC DNA]</scope>
    <source>
        <strain evidence="2 3">DSM 28697</strain>
    </source>
</reference>
<dbReference type="Proteomes" id="UP000295632">
    <property type="component" value="Unassembled WGS sequence"/>
</dbReference>
<dbReference type="OrthoDB" id="199763at2"/>
<dbReference type="GO" id="GO:0003677">
    <property type="term" value="F:DNA binding"/>
    <property type="evidence" value="ECO:0007669"/>
    <property type="project" value="InterPro"/>
</dbReference>
<organism evidence="2 3">
    <name type="scientific">Aureibacillus halotolerans</name>
    <dbReference type="NCBI Taxonomy" id="1508390"/>
    <lineage>
        <taxon>Bacteria</taxon>
        <taxon>Bacillati</taxon>
        <taxon>Bacillota</taxon>
        <taxon>Bacilli</taxon>
        <taxon>Bacillales</taxon>
        <taxon>Bacillaceae</taxon>
        <taxon>Aureibacillus</taxon>
    </lineage>
</organism>
<dbReference type="NCBIfam" id="TIGR01439">
    <property type="entry name" value="lp_hng_hel_AbrB"/>
    <property type="match status" value="1"/>
</dbReference>
<dbReference type="SUPFAM" id="SSF89447">
    <property type="entry name" value="AbrB/MazE/MraZ-like"/>
    <property type="match status" value="1"/>
</dbReference>
<proteinExistence type="predicted"/>
<sequence length="104" mass="12021">MEREELTLKKTITLRSKNQLTIPNDVVEKLNLHQGDAFEVSVENGRVVLIPVVTIEKDQAWFWTKDWQVNEEQAQIDIENGNVKKFSSTDALFSDLDDENDEDD</sequence>